<protein>
    <submittedName>
        <fullName evidence="1">Uncharacterized protein</fullName>
    </submittedName>
</protein>
<sequence length="103" mass="11362">MIRVNGCWTTRKSSKIAKMSPYYDHLREIFGKRLSVMQPLLGESNLPSPQLCPVSPAPEFEVEFLKEECVPAAPSNAAPSIAPISTLVSTYQRTIRPQKSSVG</sequence>
<accession>A0A0K8VZY8</accession>
<gene>
    <name evidence="1" type="ORF">c0_g1_i1</name>
</gene>
<reference evidence="1" key="1">
    <citation type="submission" date="2015-06" db="EMBL/GenBank/DDBJ databases">
        <authorList>
            <person name="Hoefler B.C."/>
            <person name="Straight P.D."/>
        </authorList>
    </citation>
    <scope>NUCLEOTIDE SEQUENCE</scope>
</reference>
<organism evidence="1">
    <name type="scientific">Bactrocera latifrons</name>
    <name type="common">Malaysian fruit fly</name>
    <name type="synonym">Chaetodacus latifrons</name>
    <dbReference type="NCBI Taxonomy" id="174628"/>
    <lineage>
        <taxon>Eukaryota</taxon>
        <taxon>Metazoa</taxon>
        <taxon>Ecdysozoa</taxon>
        <taxon>Arthropoda</taxon>
        <taxon>Hexapoda</taxon>
        <taxon>Insecta</taxon>
        <taxon>Pterygota</taxon>
        <taxon>Neoptera</taxon>
        <taxon>Endopterygota</taxon>
        <taxon>Diptera</taxon>
        <taxon>Brachycera</taxon>
        <taxon>Muscomorpha</taxon>
        <taxon>Tephritoidea</taxon>
        <taxon>Tephritidae</taxon>
        <taxon>Bactrocera</taxon>
        <taxon>Bactrocera</taxon>
    </lineage>
</organism>
<evidence type="ECO:0000313" key="1">
    <source>
        <dbReference type="EMBL" id="JAI44160.1"/>
    </source>
</evidence>
<dbReference type="AlphaFoldDB" id="A0A0K8VZY8"/>
<dbReference type="EMBL" id="GDHF01008154">
    <property type="protein sequence ID" value="JAI44160.1"/>
    <property type="molecule type" value="Transcribed_RNA"/>
</dbReference>
<name>A0A0K8VZY8_BACLA</name>
<proteinExistence type="predicted"/>